<organism evidence="1 2">
    <name type="scientific">Sesamum angolense</name>
    <dbReference type="NCBI Taxonomy" id="2727404"/>
    <lineage>
        <taxon>Eukaryota</taxon>
        <taxon>Viridiplantae</taxon>
        <taxon>Streptophyta</taxon>
        <taxon>Embryophyta</taxon>
        <taxon>Tracheophyta</taxon>
        <taxon>Spermatophyta</taxon>
        <taxon>Magnoliopsida</taxon>
        <taxon>eudicotyledons</taxon>
        <taxon>Gunneridae</taxon>
        <taxon>Pentapetalae</taxon>
        <taxon>asterids</taxon>
        <taxon>lamiids</taxon>
        <taxon>Lamiales</taxon>
        <taxon>Pedaliaceae</taxon>
        <taxon>Sesamum</taxon>
    </lineage>
</organism>
<dbReference type="Proteomes" id="UP001289374">
    <property type="component" value="Unassembled WGS sequence"/>
</dbReference>
<evidence type="ECO:0000313" key="2">
    <source>
        <dbReference type="Proteomes" id="UP001289374"/>
    </source>
</evidence>
<protein>
    <submittedName>
        <fullName evidence="1">Uncharacterized protein</fullName>
    </submittedName>
</protein>
<dbReference type="PANTHER" id="PTHR33116:SF86">
    <property type="entry name" value="REVERSE TRANSCRIPTASE DOMAIN-CONTAINING PROTEIN"/>
    <property type="match status" value="1"/>
</dbReference>
<proteinExistence type="predicted"/>
<reference evidence="1" key="2">
    <citation type="journal article" date="2024" name="Plant">
        <title>Genomic evolution and insights into agronomic trait innovations of Sesamum species.</title>
        <authorList>
            <person name="Miao H."/>
            <person name="Wang L."/>
            <person name="Qu L."/>
            <person name="Liu H."/>
            <person name="Sun Y."/>
            <person name="Le M."/>
            <person name="Wang Q."/>
            <person name="Wei S."/>
            <person name="Zheng Y."/>
            <person name="Lin W."/>
            <person name="Duan Y."/>
            <person name="Cao H."/>
            <person name="Xiong S."/>
            <person name="Wang X."/>
            <person name="Wei L."/>
            <person name="Li C."/>
            <person name="Ma Q."/>
            <person name="Ju M."/>
            <person name="Zhao R."/>
            <person name="Li G."/>
            <person name="Mu C."/>
            <person name="Tian Q."/>
            <person name="Mei H."/>
            <person name="Zhang T."/>
            <person name="Gao T."/>
            <person name="Zhang H."/>
        </authorList>
    </citation>
    <scope>NUCLEOTIDE SEQUENCE</scope>
    <source>
        <strain evidence="1">K16</strain>
    </source>
</reference>
<gene>
    <name evidence="1" type="ORF">Sango_1863200</name>
</gene>
<dbReference type="PANTHER" id="PTHR33116">
    <property type="entry name" value="REVERSE TRANSCRIPTASE ZINC-BINDING DOMAIN-CONTAINING PROTEIN-RELATED-RELATED"/>
    <property type="match status" value="1"/>
</dbReference>
<comment type="caution">
    <text evidence="1">The sequence shown here is derived from an EMBL/GenBank/DDBJ whole genome shotgun (WGS) entry which is preliminary data.</text>
</comment>
<dbReference type="AlphaFoldDB" id="A0AAE1WIE7"/>
<reference evidence="1" key="1">
    <citation type="submission" date="2020-06" db="EMBL/GenBank/DDBJ databases">
        <authorList>
            <person name="Li T."/>
            <person name="Hu X."/>
            <person name="Zhang T."/>
            <person name="Song X."/>
            <person name="Zhang H."/>
            <person name="Dai N."/>
            <person name="Sheng W."/>
            <person name="Hou X."/>
            <person name="Wei L."/>
        </authorList>
    </citation>
    <scope>NUCLEOTIDE SEQUENCE</scope>
    <source>
        <strain evidence="1">K16</strain>
        <tissue evidence="1">Leaf</tissue>
    </source>
</reference>
<evidence type="ECO:0000313" key="1">
    <source>
        <dbReference type="EMBL" id="KAK4393924.1"/>
    </source>
</evidence>
<dbReference type="EMBL" id="JACGWL010000010">
    <property type="protein sequence ID" value="KAK4393924.1"/>
    <property type="molecule type" value="Genomic_DNA"/>
</dbReference>
<name>A0AAE1WIE7_9LAMI</name>
<keyword evidence="2" id="KW-1185">Reference proteome</keyword>
<accession>A0AAE1WIE7</accession>
<sequence length="243" mass="28012">MVVSRNISEHESLGLASIFGLQLVPKHDKYLGLLTIIGKSRAELFQSIKDGVWNRIHGWNAKLLSQAEREVLIKAVLQAIPMYIMSCFQLPDYFLRDIERMISDFWWHNKRERHTHWVGGKRLCLSKDEGGMGFREMIAFNRAMLTKQGWRLLTRPDSLFTQVLKAKYFPRKSFFRAEVGPRPSLTWRSIVSAKELLKIGCRWRIGSGQSVRIWGNNWLPKQKGFKVTSAPRVLGPNPTVSAC</sequence>